<dbReference type="EMBL" id="JARQWQ010000178">
    <property type="protein sequence ID" value="KAK2547561.1"/>
    <property type="molecule type" value="Genomic_DNA"/>
</dbReference>
<dbReference type="Proteomes" id="UP001249851">
    <property type="component" value="Unassembled WGS sequence"/>
</dbReference>
<evidence type="ECO:0000256" key="1">
    <source>
        <dbReference type="SAM" id="MobiDB-lite"/>
    </source>
</evidence>
<evidence type="ECO:0000313" key="3">
    <source>
        <dbReference type="Proteomes" id="UP001249851"/>
    </source>
</evidence>
<evidence type="ECO:0000313" key="2">
    <source>
        <dbReference type="EMBL" id="KAK2547561.1"/>
    </source>
</evidence>
<accession>A0AAD9URT2</accession>
<keyword evidence="3" id="KW-1185">Reference proteome</keyword>
<feature type="region of interest" description="Disordered" evidence="1">
    <location>
        <begin position="1"/>
        <end position="29"/>
    </location>
</feature>
<feature type="region of interest" description="Disordered" evidence="1">
    <location>
        <begin position="73"/>
        <end position="92"/>
    </location>
</feature>
<reference evidence="2" key="1">
    <citation type="journal article" date="2023" name="G3 (Bethesda)">
        <title>Whole genome assembly and annotation of the endangered Caribbean coral Acropora cervicornis.</title>
        <authorList>
            <person name="Selwyn J.D."/>
            <person name="Vollmer S.V."/>
        </authorList>
    </citation>
    <scope>NUCLEOTIDE SEQUENCE</scope>
    <source>
        <strain evidence="2">K2</strain>
    </source>
</reference>
<comment type="caution">
    <text evidence="2">The sequence shown here is derived from an EMBL/GenBank/DDBJ whole genome shotgun (WGS) entry which is preliminary data.</text>
</comment>
<protein>
    <submittedName>
        <fullName evidence="2">Uncharacterized protein</fullName>
    </submittedName>
</protein>
<dbReference type="AlphaFoldDB" id="A0AAD9URT2"/>
<reference evidence="2" key="2">
    <citation type="journal article" date="2023" name="Science">
        <title>Genomic signatures of disease resistance in endangered staghorn corals.</title>
        <authorList>
            <person name="Vollmer S.V."/>
            <person name="Selwyn J.D."/>
            <person name="Despard B.A."/>
            <person name="Roesel C.L."/>
        </authorList>
    </citation>
    <scope>NUCLEOTIDE SEQUENCE</scope>
    <source>
        <strain evidence="2">K2</strain>
    </source>
</reference>
<name>A0AAD9URT2_ACRCE</name>
<gene>
    <name evidence="2" type="ORF">P5673_032430</name>
</gene>
<proteinExistence type="predicted"/>
<organism evidence="2 3">
    <name type="scientific">Acropora cervicornis</name>
    <name type="common">Staghorn coral</name>
    <dbReference type="NCBI Taxonomy" id="6130"/>
    <lineage>
        <taxon>Eukaryota</taxon>
        <taxon>Metazoa</taxon>
        <taxon>Cnidaria</taxon>
        <taxon>Anthozoa</taxon>
        <taxon>Hexacorallia</taxon>
        <taxon>Scleractinia</taxon>
        <taxon>Astrocoeniina</taxon>
        <taxon>Acroporidae</taxon>
        <taxon>Acropora</taxon>
    </lineage>
</organism>
<sequence>MTGRGGRGIRATSAGRFPDTSWRSGTPSLYHEKCAPQMERIKSAPPRAYTQSDFAKCDVVRTDEIWKNRCRNEDTVPNTTSHQFGHRVKSAPARTMQKFERLTNYRMKSNKELLCYD</sequence>